<keyword evidence="2" id="KW-1185">Reference proteome</keyword>
<proteinExistence type="predicted"/>
<sequence length="64" mass="6903">MTPIPLSALQPSAITTDGSDVINVRGELFRIRVAQILSSTGFRIDGAVRATYCLTFSEAVAWMS</sequence>
<dbReference type="EMBL" id="AY368235">
    <property type="protein sequence ID" value="AAR89327.1"/>
    <property type="molecule type" value="Genomic_DNA"/>
</dbReference>
<reference evidence="1 2" key="1">
    <citation type="journal article" date="2006" name="J. Bacteriol.">
        <title>Divergence and mosaicism among virulent soil phages of the Burkholderia cepacia complex.</title>
        <authorList>
            <person name="Summer E.J."/>
            <person name="Gonzalez C.F."/>
            <person name="Bomer M."/>
            <person name="Carlile T."/>
            <person name="Embry A."/>
            <person name="Kucherka A.M."/>
            <person name="Lee J."/>
            <person name="Mebane L."/>
            <person name="Morrison W.C."/>
            <person name="Mark L."/>
            <person name="King M.D."/>
            <person name="LiPuma J.J."/>
            <person name="Vidaver A.K."/>
            <person name="Young R."/>
        </authorList>
    </citation>
    <scope>NUCLEOTIDE SEQUENCE</scope>
</reference>
<dbReference type="KEGG" id="vg:2716796"/>
<name>Q6UKB5_9CAUD</name>
<protein>
    <submittedName>
        <fullName evidence="1">Gp35</fullName>
    </submittedName>
</protein>
<accession>Q6UKB5</accession>
<gene>
    <name evidence="1" type="primary">Bcep43-35</name>
</gene>
<dbReference type="GeneID" id="2716796"/>
<evidence type="ECO:0000313" key="2">
    <source>
        <dbReference type="Proteomes" id="UP000001248"/>
    </source>
</evidence>
<dbReference type="Proteomes" id="UP000001248">
    <property type="component" value="Genome"/>
</dbReference>
<evidence type="ECO:0000313" key="1">
    <source>
        <dbReference type="EMBL" id="AAR89327.1"/>
    </source>
</evidence>
<dbReference type="RefSeq" id="NP_958141.1">
    <property type="nucleotide sequence ID" value="NC_005342.2"/>
</dbReference>
<organism evidence="1 2">
    <name type="scientific">Burkholderia phage Bcep43</name>
    <dbReference type="NCBI Taxonomy" id="2883945"/>
    <lineage>
        <taxon>Viruses</taxon>
        <taxon>Duplodnaviria</taxon>
        <taxon>Heunggongvirae</taxon>
        <taxon>Uroviricota</taxon>
        <taxon>Caudoviricetes</taxon>
        <taxon>Naesvirus</taxon>
        <taxon>Naesvirus bcep43</taxon>
    </lineage>
</organism>